<dbReference type="RefSeq" id="WP_077027670.1">
    <property type="nucleotide sequence ID" value="NZ_CP017641.1"/>
</dbReference>
<dbReference type="SUPFAM" id="SSF53448">
    <property type="entry name" value="Nucleotide-diphospho-sugar transferases"/>
    <property type="match status" value="1"/>
</dbReference>
<dbReference type="Pfam" id="PF12804">
    <property type="entry name" value="NTP_transf_3"/>
    <property type="match status" value="1"/>
</dbReference>
<name>A0A1P8WRK3_9PLAN</name>
<keyword evidence="2 8" id="KW-0808">Transferase</keyword>
<keyword evidence="11" id="KW-1185">Reference proteome</keyword>
<sequence length="225" mass="24470">MSTRFYDNIEPTDAVPRGKFAAIVLCGGRSQRMGTDKASIRLGDETFLHRTCRVIDDVAAPVIVIANPTQALPTLPAQITVVLDKFPNEGPLGGLLTGLTFLNDQRKLEAAETCGVFLSGCDTPLVNANVIAEMQRRFLTLEPSVDALVVVHESRRQPLHAIYRRSIATQAAASFERGERSLQKLLQGLNVVEVPVSELAALDPDLLFLKNINTPEDLAAARSLL</sequence>
<evidence type="ECO:0000256" key="2">
    <source>
        <dbReference type="ARBA" id="ARBA00022679"/>
    </source>
</evidence>
<evidence type="ECO:0000256" key="5">
    <source>
        <dbReference type="ARBA" id="ARBA00022842"/>
    </source>
</evidence>
<keyword evidence="7 8" id="KW-0501">Molybdenum cofactor biosynthesis</keyword>
<feature type="binding site" evidence="8">
    <location>
        <position position="37"/>
    </location>
    <ligand>
        <name>GTP</name>
        <dbReference type="ChEBI" id="CHEBI:37565"/>
    </ligand>
</feature>
<evidence type="ECO:0000256" key="7">
    <source>
        <dbReference type="ARBA" id="ARBA00023150"/>
    </source>
</evidence>
<dbReference type="Proteomes" id="UP000187735">
    <property type="component" value="Chromosome"/>
</dbReference>
<dbReference type="GO" id="GO:0005737">
    <property type="term" value="C:cytoplasm"/>
    <property type="evidence" value="ECO:0007669"/>
    <property type="project" value="UniProtKB-SubCell"/>
</dbReference>
<dbReference type="GO" id="GO:0006777">
    <property type="term" value="P:Mo-molybdopterin cofactor biosynthetic process"/>
    <property type="evidence" value="ECO:0007669"/>
    <property type="project" value="UniProtKB-KW"/>
</dbReference>
<dbReference type="PANTHER" id="PTHR19136">
    <property type="entry name" value="MOLYBDENUM COFACTOR GUANYLYLTRANSFERASE"/>
    <property type="match status" value="1"/>
</dbReference>
<evidence type="ECO:0000313" key="10">
    <source>
        <dbReference type="EMBL" id="APZ96690.1"/>
    </source>
</evidence>
<comment type="cofactor">
    <cofactor evidence="8">
        <name>Mg(2+)</name>
        <dbReference type="ChEBI" id="CHEBI:18420"/>
    </cofactor>
</comment>
<dbReference type="InterPro" id="IPR025877">
    <property type="entry name" value="MobA-like_NTP_Trfase"/>
</dbReference>
<dbReference type="STRING" id="1891926.Fuma_06363"/>
<evidence type="ECO:0000256" key="1">
    <source>
        <dbReference type="ARBA" id="ARBA00022490"/>
    </source>
</evidence>
<dbReference type="GO" id="GO:0061603">
    <property type="term" value="F:molybdenum cofactor guanylyltransferase activity"/>
    <property type="evidence" value="ECO:0007669"/>
    <property type="project" value="UniProtKB-EC"/>
</dbReference>
<dbReference type="EMBL" id="CP017641">
    <property type="protein sequence ID" value="APZ96690.1"/>
    <property type="molecule type" value="Genomic_DNA"/>
</dbReference>
<feature type="domain" description="MobA-like NTP transferase" evidence="9">
    <location>
        <begin position="22"/>
        <end position="187"/>
    </location>
</feature>
<dbReference type="HAMAP" id="MF_00316">
    <property type="entry name" value="MobA"/>
    <property type="match status" value="1"/>
</dbReference>
<dbReference type="GO" id="GO:0046872">
    <property type="term" value="F:metal ion binding"/>
    <property type="evidence" value="ECO:0007669"/>
    <property type="project" value="UniProtKB-KW"/>
</dbReference>
<feature type="binding site" evidence="8">
    <location>
        <begin position="25"/>
        <end position="27"/>
    </location>
    <ligand>
        <name>GTP</name>
        <dbReference type="ChEBI" id="CHEBI:37565"/>
    </ligand>
</feature>
<keyword evidence="3 8" id="KW-0479">Metal-binding</keyword>
<keyword evidence="4 8" id="KW-0547">Nucleotide-binding</keyword>
<reference evidence="10 11" key="1">
    <citation type="journal article" date="2016" name="Front. Microbiol.">
        <title>Fuerstia marisgermanicae gen. nov., sp. nov., an Unusual Member of the Phylum Planctomycetes from the German Wadden Sea.</title>
        <authorList>
            <person name="Kohn T."/>
            <person name="Heuer A."/>
            <person name="Jogler M."/>
            <person name="Vollmers J."/>
            <person name="Boedeker C."/>
            <person name="Bunk B."/>
            <person name="Rast P."/>
            <person name="Borchert D."/>
            <person name="Glockner I."/>
            <person name="Freese H.M."/>
            <person name="Klenk H.P."/>
            <person name="Overmann J."/>
            <person name="Kaster A.K."/>
            <person name="Rohde M."/>
            <person name="Wiegand S."/>
            <person name="Jogler C."/>
        </authorList>
    </citation>
    <scope>NUCLEOTIDE SEQUENCE [LARGE SCALE GENOMIC DNA]</scope>
    <source>
        <strain evidence="10 11">NH11</strain>
    </source>
</reference>
<evidence type="ECO:0000256" key="4">
    <source>
        <dbReference type="ARBA" id="ARBA00022741"/>
    </source>
</evidence>
<comment type="similarity">
    <text evidence="8">Belongs to the MobA family.</text>
</comment>
<evidence type="ECO:0000256" key="8">
    <source>
        <dbReference type="HAMAP-Rule" id="MF_00316"/>
    </source>
</evidence>
<organism evidence="10 11">
    <name type="scientific">Fuerstiella marisgermanici</name>
    <dbReference type="NCBI Taxonomy" id="1891926"/>
    <lineage>
        <taxon>Bacteria</taxon>
        <taxon>Pseudomonadati</taxon>
        <taxon>Planctomycetota</taxon>
        <taxon>Planctomycetia</taxon>
        <taxon>Planctomycetales</taxon>
        <taxon>Planctomycetaceae</taxon>
        <taxon>Fuerstiella</taxon>
    </lineage>
</organism>
<comment type="catalytic activity">
    <reaction evidence="8">
        <text>Mo-molybdopterin + GTP + H(+) = Mo-molybdopterin guanine dinucleotide + diphosphate</text>
        <dbReference type="Rhea" id="RHEA:34243"/>
        <dbReference type="ChEBI" id="CHEBI:15378"/>
        <dbReference type="ChEBI" id="CHEBI:33019"/>
        <dbReference type="ChEBI" id="CHEBI:37565"/>
        <dbReference type="ChEBI" id="CHEBI:71302"/>
        <dbReference type="ChEBI" id="CHEBI:71310"/>
        <dbReference type="EC" id="2.7.7.77"/>
    </reaction>
</comment>
<protein>
    <recommendedName>
        <fullName evidence="8">Probable molybdenum cofactor guanylyltransferase</fullName>
        <shortName evidence="8">MoCo guanylyltransferase</shortName>
        <ecNumber evidence="8">2.7.7.77</ecNumber>
    </recommendedName>
    <alternativeName>
        <fullName evidence="8">GTP:molybdopterin guanylyltransferase</fullName>
    </alternativeName>
    <alternativeName>
        <fullName evidence="8">Mo-MPT guanylyltransferase</fullName>
    </alternativeName>
    <alternativeName>
        <fullName evidence="8">Molybdopterin guanylyltransferase</fullName>
    </alternativeName>
    <alternativeName>
        <fullName evidence="8">Molybdopterin-guanine dinucleotide synthase</fullName>
        <shortName evidence="8">MGD synthase</shortName>
    </alternativeName>
</protein>
<comment type="domain">
    <text evidence="8">The N-terminal domain determines nucleotide recognition and specific binding, while the C-terminal domain determines the specific binding to the target protein.</text>
</comment>
<keyword evidence="1 8" id="KW-0963">Cytoplasm</keyword>
<dbReference type="PANTHER" id="PTHR19136:SF81">
    <property type="entry name" value="MOLYBDENUM COFACTOR GUANYLYLTRANSFERASE"/>
    <property type="match status" value="1"/>
</dbReference>
<dbReference type="EC" id="2.7.7.77" evidence="8"/>
<comment type="caution">
    <text evidence="8">Lacks conserved residue(s) required for the propagation of feature annotation.</text>
</comment>
<dbReference type="AlphaFoldDB" id="A0A1P8WRK3"/>
<comment type="subcellular location">
    <subcellularLocation>
        <location evidence="8">Cytoplasm</location>
    </subcellularLocation>
</comment>
<dbReference type="GO" id="GO:0005525">
    <property type="term" value="F:GTP binding"/>
    <property type="evidence" value="ECO:0007669"/>
    <property type="project" value="UniProtKB-UniRule"/>
</dbReference>
<feature type="binding site" evidence="8">
    <location>
        <position position="84"/>
    </location>
    <ligand>
        <name>GTP</name>
        <dbReference type="ChEBI" id="CHEBI:37565"/>
    </ligand>
</feature>
<comment type="function">
    <text evidence="8">Transfers a GMP moiety from GTP to Mo-molybdopterin (Mo-MPT) cofactor (Moco or molybdenum cofactor) to form Mo-molybdopterin guanine dinucleotide (Mo-MGD) cofactor.</text>
</comment>
<evidence type="ECO:0000256" key="3">
    <source>
        <dbReference type="ARBA" id="ARBA00022723"/>
    </source>
</evidence>
<accession>A0A1P8WRK3</accession>
<keyword evidence="5 8" id="KW-0460">Magnesium</keyword>
<evidence type="ECO:0000256" key="6">
    <source>
        <dbReference type="ARBA" id="ARBA00023134"/>
    </source>
</evidence>
<dbReference type="KEGG" id="fmr:Fuma_06363"/>
<gene>
    <name evidence="8 10" type="primary">mobA</name>
    <name evidence="10" type="ORF">Fuma_06363</name>
</gene>
<dbReference type="InterPro" id="IPR013482">
    <property type="entry name" value="Molybde_CF_guanTrfase"/>
</dbReference>
<dbReference type="Gene3D" id="3.90.550.10">
    <property type="entry name" value="Spore Coat Polysaccharide Biosynthesis Protein SpsA, Chain A"/>
    <property type="match status" value="1"/>
</dbReference>
<dbReference type="InterPro" id="IPR029044">
    <property type="entry name" value="Nucleotide-diphossugar_trans"/>
</dbReference>
<keyword evidence="6 8" id="KW-0342">GTP-binding</keyword>
<proteinExistence type="inferred from homology"/>
<keyword evidence="10" id="KW-0548">Nucleotidyltransferase</keyword>
<dbReference type="OrthoDB" id="9788394at2"/>
<dbReference type="CDD" id="cd02503">
    <property type="entry name" value="MobA"/>
    <property type="match status" value="1"/>
</dbReference>
<feature type="binding site" evidence="8">
    <location>
        <position position="122"/>
    </location>
    <ligand>
        <name>GTP</name>
        <dbReference type="ChEBI" id="CHEBI:37565"/>
    </ligand>
</feature>
<feature type="binding site" evidence="8">
    <location>
        <position position="122"/>
    </location>
    <ligand>
        <name>Mg(2+)</name>
        <dbReference type="ChEBI" id="CHEBI:18420"/>
    </ligand>
</feature>
<evidence type="ECO:0000313" key="11">
    <source>
        <dbReference type="Proteomes" id="UP000187735"/>
    </source>
</evidence>
<evidence type="ECO:0000259" key="9">
    <source>
        <dbReference type="Pfam" id="PF12804"/>
    </source>
</evidence>